<evidence type="ECO:0000256" key="1">
    <source>
        <dbReference type="ARBA" id="ARBA00023157"/>
    </source>
</evidence>
<comment type="caution">
    <text evidence="2">Lacks conserved residue(s) required for the propagation of feature annotation.</text>
</comment>
<dbReference type="Proteomes" id="UP000030746">
    <property type="component" value="Unassembled WGS sequence"/>
</dbReference>
<dbReference type="RefSeq" id="XP_009062207.1">
    <property type="nucleotide sequence ID" value="XM_009063959.1"/>
</dbReference>
<evidence type="ECO:0000313" key="7">
    <source>
        <dbReference type="Proteomes" id="UP000030746"/>
    </source>
</evidence>
<keyword evidence="3" id="KW-0472">Membrane</keyword>
<evidence type="ECO:0000313" key="6">
    <source>
        <dbReference type="EMBL" id="ESO87261.1"/>
    </source>
</evidence>
<evidence type="ECO:0000256" key="2">
    <source>
        <dbReference type="PROSITE-ProRule" id="PRU00059"/>
    </source>
</evidence>
<dbReference type="CTD" id="20247981"/>
<dbReference type="PROSITE" id="PS01180">
    <property type="entry name" value="CUB"/>
    <property type="match status" value="1"/>
</dbReference>
<keyword evidence="4" id="KW-0732">Signal</keyword>
<dbReference type="HOGENOM" id="CLU_804846_0_0_1"/>
<accession>V4A1T0</accession>
<dbReference type="AlphaFoldDB" id="V4A1T0"/>
<keyword evidence="3" id="KW-0812">Transmembrane</keyword>
<keyword evidence="3" id="KW-1133">Transmembrane helix</keyword>
<evidence type="ECO:0000259" key="5">
    <source>
        <dbReference type="PROSITE" id="PS01180"/>
    </source>
</evidence>
<dbReference type="InterPro" id="IPR035914">
    <property type="entry name" value="Sperma_CUB_dom_sf"/>
</dbReference>
<name>V4A1T0_LOTGI</name>
<organism evidence="6 7">
    <name type="scientific">Lottia gigantea</name>
    <name type="common">Giant owl limpet</name>
    <dbReference type="NCBI Taxonomy" id="225164"/>
    <lineage>
        <taxon>Eukaryota</taxon>
        <taxon>Metazoa</taxon>
        <taxon>Spiralia</taxon>
        <taxon>Lophotrochozoa</taxon>
        <taxon>Mollusca</taxon>
        <taxon>Gastropoda</taxon>
        <taxon>Patellogastropoda</taxon>
        <taxon>Lottioidea</taxon>
        <taxon>Lottiidae</taxon>
        <taxon>Lottia</taxon>
    </lineage>
</organism>
<reference evidence="6 7" key="1">
    <citation type="journal article" date="2013" name="Nature">
        <title>Insights into bilaterian evolution from three spiralian genomes.</title>
        <authorList>
            <person name="Simakov O."/>
            <person name="Marletaz F."/>
            <person name="Cho S.J."/>
            <person name="Edsinger-Gonzales E."/>
            <person name="Havlak P."/>
            <person name="Hellsten U."/>
            <person name="Kuo D.H."/>
            <person name="Larsson T."/>
            <person name="Lv J."/>
            <person name="Arendt D."/>
            <person name="Savage R."/>
            <person name="Osoegawa K."/>
            <person name="de Jong P."/>
            <person name="Grimwood J."/>
            <person name="Chapman J.A."/>
            <person name="Shapiro H."/>
            <person name="Aerts A."/>
            <person name="Otillar R.P."/>
            <person name="Terry A.Y."/>
            <person name="Boore J.L."/>
            <person name="Grigoriev I.V."/>
            <person name="Lindberg D.R."/>
            <person name="Seaver E.C."/>
            <person name="Weisblat D.A."/>
            <person name="Putnam N.H."/>
            <person name="Rokhsar D.S."/>
        </authorList>
    </citation>
    <scope>NUCLEOTIDE SEQUENCE [LARGE SCALE GENOMIC DNA]</scope>
</reference>
<feature type="signal peptide" evidence="4">
    <location>
        <begin position="1"/>
        <end position="25"/>
    </location>
</feature>
<dbReference type="OMA" id="YIGGWND"/>
<feature type="chain" id="PRO_5004718259" description="CUB domain-containing protein" evidence="4">
    <location>
        <begin position="26"/>
        <end position="345"/>
    </location>
</feature>
<sequence>MEGSVRLKYCKQLFICLLCTSLVYGDRFLQDRYDNCGSYEKPQEVRITDVDKDFIYSQSNSYYSPERNCIMTIIGKKNHQIELQLTTLDIDGHAYRSDHCGGLCCKDYLKLFNSYRVDNARLIPGIGQWGLCGSDLPQRTVFKTTNNYVTIQFRADELSDYKRGFVLQFQQYPWKNPGIYPDGGFYGGWNDGSRNELQVDWNEQSQLPGDFQPDKNPDYENTGGKQCYECTGCSLYSFYPSKEKDVSKRSGCYVCSKSWRDDFASAQRICYTETQYFNLLTTLVDSSVGDGKVREYRGCKKFLDSLGRSLNFCFCDTDLCNSGRRVYTNIFLSVFCLFFFWFLKY</sequence>
<keyword evidence="1" id="KW-1015">Disulfide bond</keyword>
<feature type="transmembrane region" description="Helical" evidence="3">
    <location>
        <begin position="326"/>
        <end position="343"/>
    </location>
</feature>
<dbReference type="OrthoDB" id="6071910at2759"/>
<feature type="domain" description="CUB" evidence="5">
    <location>
        <begin position="36"/>
        <end position="172"/>
    </location>
</feature>
<dbReference type="Gene3D" id="2.60.120.290">
    <property type="entry name" value="Spermadhesin, CUB domain"/>
    <property type="match status" value="1"/>
</dbReference>
<dbReference type="EMBL" id="KB202953">
    <property type="protein sequence ID" value="ESO87261.1"/>
    <property type="molecule type" value="Genomic_DNA"/>
</dbReference>
<evidence type="ECO:0000256" key="3">
    <source>
        <dbReference type="SAM" id="Phobius"/>
    </source>
</evidence>
<dbReference type="KEGG" id="lgi:LOTGIDRAFT_229368"/>
<dbReference type="CDD" id="cd00041">
    <property type="entry name" value="CUB"/>
    <property type="match status" value="1"/>
</dbReference>
<dbReference type="Pfam" id="PF00431">
    <property type="entry name" value="CUB"/>
    <property type="match status" value="1"/>
</dbReference>
<protein>
    <recommendedName>
        <fullName evidence="5">CUB domain-containing protein</fullName>
    </recommendedName>
</protein>
<dbReference type="SMART" id="SM00042">
    <property type="entry name" value="CUB"/>
    <property type="match status" value="1"/>
</dbReference>
<proteinExistence type="predicted"/>
<dbReference type="InterPro" id="IPR000859">
    <property type="entry name" value="CUB_dom"/>
</dbReference>
<evidence type="ECO:0000256" key="4">
    <source>
        <dbReference type="SAM" id="SignalP"/>
    </source>
</evidence>
<dbReference type="SUPFAM" id="SSF49854">
    <property type="entry name" value="Spermadhesin, CUB domain"/>
    <property type="match status" value="1"/>
</dbReference>
<dbReference type="GeneID" id="20247981"/>
<gene>
    <name evidence="6" type="ORF">LOTGIDRAFT_229368</name>
</gene>
<keyword evidence="7" id="KW-1185">Reference proteome</keyword>